<dbReference type="EMBL" id="GBRH01271065">
    <property type="protein sequence ID" value="JAD26830.1"/>
    <property type="molecule type" value="Transcribed_RNA"/>
</dbReference>
<protein>
    <submittedName>
        <fullName evidence="1">Uncharacterized protein</fullName>
    </submittedName>
</protein>
<reference evidence="1" key="1">
    <citation type="submission" date="2014-09" db="EMBL/GenBank/DDBJ databases">
        <authorList>
            <person name="Magalhaes I.L.F."/>
            <person name="Oliveira U."/>
            <person name="Santos F.R."/>
            <person name="Vidigal T.H.D.A."/>
            <person name="Brescovit A.D."/>
            <person name="Santos A.J."/>
        </authorList>
    </citation>
    <scope>NUCLEOTIDE SEQUENCE</scope>
    <source>
        <tissue evidence="1">Shoot tissue taken approximately 20 cm above the soil surface</tissue>
    </source>
</reference>
<accession>A0A0A8YPR7</accession>
<reference evidence="1" key="2">
    <citation type="journal article" date="2015" name="Data Brief">
        <title>Shoot transcriptome of the giant reed, Arundo donax.</title>
        <authorList>
            <person name="Barrero R.A."/>
            <person name="Guerrero F.D."/>
            <person name="Moolhuijzen P."/>
            <person name="Goolsby J.A."/>
            <person name="Tidwell J."/>
            <person name="Bellgard S.E."/>
            <person name="Bellgard M.I."/>
        </authorList>
    </citation>
    <scope>NUCLEOTIDE SEQUENCE</scope>
    <source>
        <tissue evidence="1">Shoot tissue taken approximately 20 cm above the soil surface</tissue>
    </source>
</reference>
<organism evidence="1">
    <name type="scientific">Arundo donax</name>
    <name type="common">Giant reed</name>
    <name type="synonym">Donax arundinaceus</name>
    <dbReference type="NCBI Taxonomy" id="35708"/>
    <lineage>
        <taxon>Eukaryota</taxon>
        <taxon>Viridiplantae</taxon>
        <taxon>Streptophyta</taxon>
        <taxon>Embryophyta</taxon>
        <taxon>Tracheophyta</taxon>
        <taxon>Spermatophyta</taxon>
        <taxon>Magnoliopsida</taxon>
        <taxon>Liliopsida</taxon>
        <taxon>Poales</taxon>
        <taxon>Poaceae</taxon>
        <taxon>PACMAD clade</taxon>
        <taxon>Arundinoideae</taxon>
        <taxon>Arundineae</taxon>
        <taxon>Arundo</taxon>
    </lineage>
</organism>
<evidence type="ECO:0000313" key="1">
    <source>
        <dbReference type="EMBL" id="JAD26830.1"/>
    </source>
</evidence>
<sequence length="14" mass="1651">MGWFISSLPKLAWD</sequence>
<name>A0A0A8YPR7_ARUDO</name>
<proteinExistence type="predicted"/>